<organism evidence="6 7">
    <name type="scientific">[Actinomadura] parvosata subsp. kistnae</name>
    <dbReference type="NCBI Taxonomy" id="1909395"/>
    <lineage>
        <taxon>Bacteria</taxon>
        <taxon>Bacillati</taxon>
        <taxon>Actinomycetota</taxon>
        <taxon>Actinomycetes</taxon>
        <taxon>Streptosporangiales</taxon>
        <taxon>Streptosporangiaceae</taxon>
        <taxon>Nonomuraea</taxon>
    </lineage>
</organism>
<dbReference type="InterPro" id="IPR013216">
    <property type="entry name" value="Methyltransf_11"/>
</dbReference>
<evidence type="ECO:0000259" key="5">
    <source>
        <dbReference type="Pfam" id="PF08241"/>
    </source>
</evidence>
<accession>A0A1U9ZTJ9</accession>
<dbReference type="AlphaFoldDB" id="A0A1U9ZTJ9"/>
<comment type="similarity">
    <text evidence="1">Belongs to the methyltransferase superfamily.</text>
</comment>
<feature type="compositionally biased region" description="Polar residues" evidence="4">
    <location>
        <begin position="1"/>
        <end position="10"/>
    </location>
</feature>
<keyword evidence="2 6" id="KW-0489">Methyltransferase</keyword>
<dbReference type="RefSeq" id="WP_080037369.1">
    <property type="nucleotide sequence ID" value="NZ_CP017717.1"/>
</dbReference>
<evidence type="ECO:0000256" key="4">
    <source>
        <dbReference type="SAM" id="MobiDB-lite"/>
    </source>
</evidence>
<evidence type="ECO:0000313" key="6">
    <source>
        <dbReference type="EMBL" id="AQZ61249.1"/>
    </source>
</evidence>
<dbReference type="InterPro" id="IPR029063">
    <property type="entry name" value="SAM-dependent_MTases_sf"/>
</dbReference>
<dbReference type="Gene3D" id="3.40.50.150">
    <property type="entry name" value="Vaccinia Virus protein VP39"/>
    <property type="match status" value="1"/>
</dbReference>
<sequence length="267" mass="29131">MPTTPAQQPHQARKMAESFGVDSERYDRTRPTYPQAMVDRILAASPGRDLLDVGSGTGIAARQFQQAGCTVLAVEPDERMAAFARRTGVETEVARFEEWDAAGRTFDAAVAATAWHWIDPDKGAAKAAEVLRPRGLLAACWHVFETPPSLMRAHNDALKRVLPDSPFADRPATMSAMDGYRPMFTSAADGIRRSGRFGEPEEWTFAWERVYTRDEWLDQLPTSGVLTQLAPDQLQEVLAAAGAAVDAIGGSFTMSYTTVVVAAVRTA</sequence>
<protein>
    <submittedName>
        <fullName evidence="6">Methyltransferase type 11</fullName>
    </submittedName>
</protein>
<dbReference type="GO" id="GO:0032259">
    <property type="term" value="P:methylation"/>
    <property type="evidence" value="ECO:0007669"/>
    <property type="project" value="UniProtKB-KW"/>
</dbReference>
<keyword evidence="7" id="KW-1185">Reference proteome</keyword>
<dbReference type="GO" id="GO:0008757">
    <property type="term" value="F:S-adenosylmethionine-dependent methyltransferase activity"/>
    <property type="evidence" value="ECO:0007669"/>
    <property type="project" value="InterPro"/>
</dbReference>
<dbReference type="OrthoDB" id="9797252at2"/>
<evidence type="ECO:0000256" key="1">
    <source>
        <dbReference type="ARBA" id="ARBA00008361"/>
    </source>
</evidence>
<evidence type="ECO:0000313" key="7">
    <source>
        <dbReference type="Proteomes" id="UP000190797"/>
    </source>
</evidence>
<evidence type="ECO:0000256" key="2">
    <source>
        <dbReference type="ARBA" id="ARBA00022603"/>
    </source>
</evidence>
<gene>
    <name evidence="6" type="ORF">BKM31_06900</name>
</gene>
<dbReference type="KEGG" id="noa:BKM31_06900"/>
<dbReference type="InterPro" id="IPR051052">
    <property type="entry name" value="Diverse_substrate_MTase"/>
</dbReference>
<dbReference type="PANTHER" id="PTHR44942">
    <property type="entry name" value="METHYLTRANSF_11 DOMAIN-CONTAINING PROTEIN"/>
    <property type="match status" value="1"/>
</dbReference>
<dbReference type="Proteomes" id="UP000190797">
    <property type="component" value="Chromosome"/>
</dbReference>
<evidence type="ECO:0000256" key="3">
    <source>
        <dbReference type="ARBA" id="ARBA00022679"/>
    </source>
</evidence>
<keyword evidence="3 6" id="KW-0808">Transferase</keyword>
<dbReference type="CDD" id="cd02440">
    <property type="entry name" value="AdoMet_MTases"/>
    <property type="match status" value="1"/>
</dbReference>
<reference evidence="7" key="1">
    <citation type="journal article" date="2017" name="Med. Chem. Commun.">
        <title>Nonomuraea sp. ATCC 55076 harbours the largest actinomycete chromosome to date and the kistamicin biosynthetic gene cluster.</title>
        <authorList>
            <person name="Nazari B."/>
            <person name="Forneris C.C."/>
            <person name="Gibson M.I."/>
            <person name="Moon K."/>
            <person name="Schramma K.R."/>
            <person name="Seyedsayamdost M.R."/>
        </authorList>
    </citation>
    <scope>NUCLEOTIDE SEQUENCE [LARGE SCALE GENOMIC DNA]</scope>
    <source>
        <strain evidence="7">ATCC 55076</strain>
    </source>
</reference>
<name>A0A1U9ZTJ9_9ACTN</name>
<dbReference type="STRING" id="1909395.BKM31_06900"/>
<dbReference type="EMBL" id="CP017717">
    <property type="protein sequence ID" value="AQZ61249.1"/>
    <property type="molecule type" value="Genomic_DNA"/>
</dbReference>
<dbReference type="SUPFAM" id="SSF53335">
    <property type="entry name" value="S-adenosyl-L-methionine-dependent methyltransferases"/>
    <property type="match status" value="1"/>
</dbReference>
<feature type="region of interest" description="Disordered" evidence="4">
    <location>
        <begin position="1"/>
        <end position="28"/>
    </location>
</feature>
<feature type="domain" description="Methyltransferase type 11" evidence="5">
    <location>
        <begin position="51"/>
        <end position="138"/>
    </location>
</feature>
<proteinExistence type="inferred from homology"/>
<dbReference type="Pfam" id="PF08241">
    <property type="entry name" value="Methyltransf_11"/>
    <property type="match status" value="1"/>
</dbReference>
<dbReference type="PANTHER" id="PTHR44942:SF4">
    <property type="entry name" value="METHYLTRANSFERASE TYPE 11 DOMAIN-CONTAINING PROTEIN"/>
    <property type="match status" value="1"/>
</dbReference>